<dbReference type="Gene3D" id="1.10.510.10">
    <property type="entry name" value="Transferase(Phosphotransferase) domain 1"/>
    <property type="match status" value="1"/>
</dbReference>
<name>A0A061BHI5_RHOTO</name>
<feature type="compositionally biased region" description="Basic and acidic residues" evidence="1">
    <location>
        <begin position="539"/>
        <end position="549"/>
    </location>
</feature>
<dbReference type="PROSITE" id="PS00109">
    <property type="entry name" value="PROTEIN_KINASE_TYR"/>
    <property type="match status" value="1"/>
</dbReference>
<dbReference type="InterPro" id="IPR000719">
    <property type="entry name" value="Prot_kinase_dom"/>
</dbReference>
<feature type="compositionally biased region" description="Low complexity" evidence="1">
    <location>
        <begin position="476"/>
        <end position="497"/>
    </location>
</feature>
<feature type="region of interest" description="Disordered" evidence="1">
    <location>
        <begin position="457"/>
        <end position="514"/>
    </location>
</feature>
<dbReference type="InterPro" id="IPR011009">
    <property type="entry name" value="Kinase-like_dom_sf"/>
</dbReference>
<evidence type="ECO:0000313" key="3">
    <source>
        <dbReference type="EMBL" id="CDR49456.1"/>
    </source>
</evidence>
<sequence length="791" mass="86702">MMANAAVASASPSTQDSTRLQPTTAAPETVWMRETHRQITQRFALDSPSNPFAAETSHTLSTRAPIVTDRIFAGTITHVRRLPTLARDLLTHFEQEVLPLLPTWFGHESFEPMPSDYYDSPNFGSNEYDAQAWLSAVVDRLAQFAAGGVLGLRIRRGSQYNTPQQGASDISLFLHGDPYVEIPQEVKLTQALTEVLMQAMLNRLVLPQMFDMAQDLPTLWQLEVYSKAPARSSAKRNVLSPPSGLDPYPRRRPQAASAPVPRTSGRPTNPSQKAKEAAILEDFSALSFSSTAKPLPAERAKPGQRAPISIAKKPQRKQPALHQWQGWGFHESTTTPVPWDAMDDEMRAITLFTQQLSVQLAVLKQRNQSSFQPLVFGTPDHNLPMFRFGTNLLVCDMEKDLALVARMKAVFLIYLRVGRHSKLSDRLLSKHADQAEYLQFFKDLDVATFVRNLHNGSSSAGAPAAGPPLATDPSVDPADSSATACADDSSSASSASSDVDESFESETTALTALDGNDETLPKFVDLLETSPDSSSHDLAGSHETPHDSSSRYLAESLKTSHDISRSLVEAPLEPTPDLLASLERAAKLTLESGLDDLGAFSGCYKRSSSENIEGDGTAALYLSQHLGSGWGGDVYGDSTGRFAVKVVAPRHEESLDEYRDRLDEGAREHQALVTLRGRRLQYAPMYIGLFGGAIDDIVVLLLIFEFIPGVVLQTWGDVARHRSVCVAAVEALHNDQIEHGDLRPANFIVKPNGAVKIIDWARSRVDARPDELALEREQFLYNINAADCNAV</sequence>
<organism evidence="3">
    <name type="scientific">Rhodotorula toruloides</name>
    <name type="common">Yeast</name>
    <name type="synonym">Rhodosporidium toruloides</name>
    <dbReference type="NCBI Taxonomy" id="5286"/>
    <lineage>
        <taxon>Eukaryota</taxon>
        <taxon>Fungi</taxon>
        <taxon>Dikarya</taxon>
        <taxon>Basidiomycota</taxon>
        <taxon>Pucciniomycotina</taxon>
        <taxon>Microbotryomycetes</taxon>
        <taxon>Sporidiobolales</taxon>
        <taxon>Sporidiobolaceae</taxon>
        <taxon>Rhodotorula</taxon>
    </lineage>
</organism>
<feature type="region of interest" description="Disordered" evidence="1">
    <location>
        <begin position="1"/>
        <end position="28"/>
    </location>
</feature>
<dbReference type="PROSITE" id="PS50011">
    <property type="entry name" value="PROTEIN_KINASE_DOM"/>
    <property type="match status" value="1"/>
</dbReference>
<accession>A0A061BHI5</accession>
<feature type="region of interest" description="Disordered" evidence="1">
    <location>
        <begin position="231"/>
        <end position="274"/>
    </location>
</feature>
<dbReference type="GO" id="GO:0004672">
    <property type="term" value="F:protein kinase activity"/>
    <property type="evidence" value="ECO:0007669"/>
    <property type="project" value="InterPro"/>
</dbReference>
<evidence type="ECO:0000259" key="2">
    <source>
        <dbReference type="PROSITE" id="PS50011"/>
    </source>
</evidence>
<feature type="compositionally biased region" description="Low complexity" evidence="1">
    <location>
        <begin position="457"/>
        <end position="468"/>
    </location>
</feature>
<dbReference type="OrthoDB" id="2523927at2759"/>
<dbReference type="GO" id="GO:0005524">
    <property type="term" value="F:ATP binding"/>
    <property type="evidence" value="ECO:0007669"/>
    <property type="project" value="InterPro"/>
</dbReference>
<dbReference type="EMBL" id="LK052961">
    <property type="protein sequence ID" value="CDR49456.1"/>
    <property type="molecule type" value="Genomic_DNA"/>
</dbReference>
<dbReference type="SUPFAM" id="SSF56112">
    <property type="entry name" value="Protein kinase-like (PK-like)"/>
    <property type="match status" value="1"/>
</dbReference>
<feature type="domain" description="Protein kinase" evidence="2">
    <location>
        <begin position="620"/>
        <end position="791"/>
    </location>
</feature>
<dbReference type="AlphaFoldDB" id="A0A061BHI5"/>
<protein>
    <submittedName>
        <fullName evidence="3">RHTO0S26e02168g1_1</fullName>
    </submittedName>
</protein>
<feature type="region of interest" description="Disordered" evidence="1">
    <location>
        <begin position="527"/>
        <end position="555"/>
    </location>
</feature>
<feature type="compositionally biased region" description="Polar residues" evidence="1">
    <location>
        <begin position="10"/>
        <end position="26"/>
    </location>
</feature>
<feature type="region of interest" description="Disordered" evidence="1">
    <location>
        <begin position="292"/>
        <end position="317"/>
    </location>
</feature>
<evidence type="ECO:0000256" key="1">
    <source>
        <dbReference type="SAM" id="MobiDB-lite"/>
    </source>
</evidence>
<gene>
    <name evidence="3" type="ORF">RHTO0S_26e02168g</name>
</gene>
<reference evidence="3" key="1">
    <citation type="journal article" date="2014" name="Genome Announc.">
        <title>Draft genome sequence of Rhodosporidium toruloides CECT1137, an oleaginous yeast of biotechnological interest.</title>
        <authorList>
            <person name="Morin N."/>
            <person name="Calcas X."/>
            <person name="Devillers H."/>
            <person name="Durrens P."/>
            <person name="Sherman D.J."/>
            <person name="Nicaud J.-M."/>
            <person name="Neuveglise C."/>
        </authorList>
    </citation>
    <scope>NUCLEOTIDE SEQUENCE</scope>
    <source>
        <strain evidence="3">CECT1137</strain>
    </source>
</reference>
<proteinExistence type="predicted"/>
<dbReference type="InterPro" id="IPR008266">
    <property type="entry name" value="Tyr_kinase_AS"/>
</dbReference>